<evidence type="ECO:0000256" key="2">
    <source>
        <dbReference type="SAM" id="MobiDB-lite"/>
    </source>
</evidence>
<proteinExistence type="predicted"/>
<reference evidence="3 4" key="1">
    <citation type="submission" date="2023-06" db="EMBL/GenBank/DDBJ databases">
        <title>Paenibacillus polygonum sp. nov., an endophytic bacterium, isolated from Polygonum lapathifolium L. in Nanji Wetland National Nature Reserve, South of Poyang Lake, Jiangxi Province, China.</title>
        <authorList>
            <person name="Yu Z."/>
        </authorList>
    </citation>
    <scope>NUCLEOTIDE SEQUENCE [LARGE SCALE GENOMIC DNA]</scope>
    <source>
        <strain evidence="3 4">C31</strain>
    </source>
</reference>
<feature type="coiled-coil region" evidence="1">
    <location>
        <begin position="61"/>
        <end position="89"/>
    </location>
</feature>
<gene>
    <name evidence="3" type="ORF">QPK24_13010</name>
</gene>
<feature type="compositionally biased region" description="Basic and acidic residues" evidence="2">
    <location>
        <begin position="121"/>
        <end position="131"/>
    </location>
</feature>
<dbReference type="RefSeq" id="WP_285741674.1">
    <property type="nucleotide sequence ID" value="NZ_CP127162.1"/>
</dbReference>
<organism evidence="3 4">
    <name type="scientific">Paenibacillus polygoni</name>
    <dbReference type="NCBI Taxonomy" id="3050112"/>
    <lineage>
        <taxon>Bacteria</taxon>
        <taxon>Bacillati</taxon>
        <taxon>Bacillota</taxon>
        <taxon>Bacilli</taxon>
        <taxon>Bacillales</taxon>
        <taxon>Paenibacillaceae</taxon>
        <taxon>Paenibacillus</taxon>
    </lineage>
</organism>
<dbReference type="Proteomes" id="UP001236415">
    <property type="component" value="Chromosome"/>
</dbReference>
<accession>A0ABY8WWL2</accession>
<feature type="compositionally biased region" description="Low complexity" evidence="2">
    <location>
        <begin position="94"/>
        <end position="115"/>
    </location>
</feature>
<keyword evidence="4" id="KW-1185">Reference proteome</keyword>
<evidence type="ECO:0000313" key="4">
    <source>
        <dbReference type="Proteomes" id="UP001236415"/>
    </source>
</evidence>
<keyword evidence="1" id="KW-0175">Coiled coil</keyword>
<sequence length="193" mass="21695">MRKKKTWIILLACLVVLFFGGKWAYNTVIHTAANQISAELAKPEVEQAINQLKEEYLTGDSKNLTNDLKNIANENKDIIQDEIKDLTKNDSSDITKNTTDSTKNTNNSTNNSAKDNTVEPSSKDNKEDKEDTVFKNQDEALKFVVSRVSVSDLKNVKEIASEGLTEENKQKLQKMALENFTVEEIEAVLQALQ</sequence>
<name>A0ABY8WWL2_9BACL</name>
<evidence type="ECO:0000313" key="3">
    <source>
        <dbReference type="EMBL" id="WIV17355.1"/>
    </source>
</evidence>
<protein>
    <submittedName>
        <fullName evidence="3">Uncharacterized protein</fullName>
    </submittedName>
</protein>
<evidence type="ECO:0000256" key="1">
    <source>
        <dbReference type="SAM" id="Coils"/>
    </source>
</evidence>
<dbReference type="EMBL" id="CP127162">
    <property type="protein sequence ID" value="WIV17355.1"/>
    <property type="molecule type" value="Genomic_DNA"/>
</dbReference>
<feature type="region of interest" description="Disordered" evidence="2">
    <location>
        <begin position="89"/>
        <end position="131"/>
    </location>
</feature>